<dbReference type="AlphaFoldDB" id="A0A9Q1I1T0"/>
<evidence type="ECO:0000313" key="2">
    <source>
        <dbReference type="EMBL" id="KAJ8279062.1"/>
    </source>
</evidence>
<dbReference type="EMBL" id="JAFJMO010000004">
    <property type="protein sequence ID" value="KAJ8279062.1"/>
    <property type="molecule type" value="Genomic_DNA"/>
</dbReference>
<feature type="compositionally biased region" description="Basic and acidic residues" evidence="1">
    <location>
        <begin position="68"/>
        <end position="97"/>
    </location>
</feature>
<dbReference type="Proteomes" id="UP001152803">
    <property type="component" value="Unassembled WGS sequence"/>
</dbReference>
<gene>
    <name evidence="2" type="ORF">COCON_G00061280</name>
</gene>
<name>A0A9Q1I1T0_CONCO</name>
<evidence type="ECO:0000313" key="3">
    <source>
        <dbReference type="Proteomes" id="UP001152803"/>
    </source>
</evidence>
<reference evidence="2" key="1">
    <citation type="journal article" date="2023" name="Science">
        <title>Genome structures resolve the early diversification of teleost fishes.</title>
        <authorList>
            <person name="Parey E."/>
            <person name="Louis A."/>
            <person name="Montfort J."/>
            <person name="Bouchez O."/>
            <person name="Roques C."/>
            <person name="Iampietro C."/>
            <person name="Lluch J."/>
            <person name="Castinel A."/>
            <person name="Donnadieu C."/>
            <person name="Desvignes T."/>
            <person name="Floi Bucao C."/>
            <person name="Jouanno E."/>
            <person name="Wen M."/>
            <person name="Mejri S."/>
            <person name="Dirks R."/>
            <person name="Jansen H."/>
            <person name="Henkel C."/>
            <person name="Chen W.J."/>
            <person name="Zahm M."/>
            <person name="Cabau C."/>
            <person name="Klopp C."/>
            <person name="Thompson A.W."/>
            <person name="Robinson-Rechavi M."/>
            <person name="Braasch I."/>
            <person name="Lecointre G."/>
            <person name="Bobe J."/>
            <person name="Postlethwait J.H."/>
            <person name="Berthelot C."/>
            <person name="Roest Crollius H."/>
            <person name="Guiguen Y."/>
        </authorList>
    </citation>
    <scope>NUCLEOTIDE SEQUENCE</scope>
    <source>
        <strain evidence="2">Concon-B</strain>
    </source>
</reference>
<organism evidence="2 3">
    <name type="scientific">Conger conger</name>
    <name type="common">Conger eel</name>
    <name type="synonym">Muraena conger</name>
    <dbReference type="NCBI Taxonomy" id="82655"/>
    <lineage>
        <taxon>Eukaryota</taxon>
        <taxon>Metazoa</taxon>
        <taxon>Chordata</taxon>
        <taxon>Craniata</taxon>
        <taxon>Vertebrata</taxon>
        <taxon>Euteleostomi</taxon>
        <taxon>Actinopterygii</taxon>
        <taxon>Neopterygii</taxon>
        <taxon>Teleostei</taxon>
        <taxon>Anguilliformes</taxon>
        <taxon>Congridae</taxon>
        <taxon>Conger</taxon>
    </lineage>
</organism>
<protein>
    <submittedName>
        <fullName evidence="2">Uncharacterized protein</fullName>
    </submittedName>
</protein>
<keyword evidence="3" id="KW-1185">Reference proteome</keyword>
<feature type="region of interest" description="Disordered" evidence="1">
    <location>
        <begin position="68"/>
        <end position="161"/>
    </location>
</feature>
<accession>A0A9Q1I1T0</accession>
<feature type="compositionally biased region" description="Basic residues" evidence="1">
    <location>
        <begin position="124"/>
        <end position="148"/>
    </location>
</feature>
<proteinExistence type="predicted"/>
<comment type="caution">
    <text evidence="2">The sequence shown here is derived from an EMBL/GenBank/DDBJ whole genome shotgun (WGS) entry which is preliminary data.</text>
</comment>
<evidence type="ECO:0000256" key="1">
    <source>
        <dbReference type="SAM" id="MobiDB-lite"/>
    </source>
</evidence>
<sequence>MVVPGAAQVPAVLLRLGGADPGLRAGRSGPAVHHHQPVQRVAAGRGDGALPAGPGRAAEAAAQLRRAGHELRAQPTPHRDPEERRAVGPHGHPDHRPGASHLRHGAAQPGPGQRPAPAGPGPQRHVHLRSGAAGRRRGHRAGGGRLLRHGLPPGEGEARTEVGPARGRLHHLRPDERDPERDHLQHGQPHLRLGLGLFRPFRPRPRMKWLHPDPKGFWLWLRKLRKLRRFCRVLIGAQNNIIAVILIG</sequence>